<dbReference type="Proteomes" id="UP001234297">
    <property type="component" value="Chromosome 1"/>
</dbReference>
<comment type="caution">
    <text evidence="1">The sequence shown here is derived from an EMBL/GenBank/DDBJ whole genome shotgun (WGS) entry which is preliminary data.</text>
</comment>
<accession>A0ACC2MXG6</accession>
<evidence type="ECO:0000313" key="1">
    <source>
        <dbReference type="EMBL" id="KAJ8650091.1"/>
    </source>
</evidence>
<proteinExistence type="predicted"/>
<gene>
    <name evidence="1" type="ORF">MRB53_003114</name>
</gene>
<sequence length="278" mass="31058">MARLLSSLTRRYKAIGCGFTHPAQPSTTIVPLSNHYPFASPKFSSLLMDSNSPDFVGSSSCSSTKIQLYSYWQSSCSWRVRFALNLKELPYEYKAVDLSKGEQFSSEFERLNPVHFVPVLVEGDLVVSDSFAILLYLDEKYPQNALLPVDVKKRALNLQVAGIIGSSIQPLHMQSVLNYLDKKAYPEDTLSWAQHYVIKGFTALEKLLKGSAGNYATGDEVFMADVFLAPQISVATTRFNIDMSSFPTLNRIYEAHKVLPAFQASVPERQPDAKVVVR</sequence>
<organism evidence="1 2">
    <name type="scientific">Persea americana</name>
    <name type="common">Avocado</name>
    <dbReference type="NCBI Taxonomy" id="3435"/>
    <lineage>
        <taxon>Eukaryota</taxon>
        <taxon>Viridiplantae</taxon>
        <taxon>Streptophyta</taxon>
        <taxon>Embryophyta</taxon>
        <taxon>Tracheophyta</taxon>
        <taxon>Spermatophyta</taxon>
        <taxon>Magnoliopsida</taxon>
        <taxon>Magnoliidae</taxon>
        <taxon>Laurales</taxon>
        <taxon>Lauraceae</taxon>
        <taxon>Persea</taxon>
    </lineage>
</organism>
<keyword evidence="2" id="KW-1185">Reference proteome</keyword>
<evidence type="ECO:0000313" key="2">
    <source>
        <dbReference type="Proteomes" id="UP001234297"/>
    </source>
</evidence>
<reference evidence="1 2" key="1">
    <citation type="journal article" date="2022" name="Hortic Res">
        <title>A haplotype resolved chromosomal level avocado genome allows analysis of novel avocado genes.</title>
        <authorList>
            <person name="Nath O."/>
            <person name="Fletcher S.J."/>
            <person name="Hayward A."/>
            <person name="Shaw L.M."/>
            <person name="Masouleh A.K."/>
            <person name="Furtado A."/>
            <person name="Henry R.J."/>
            <person name="Mitter N."/>
        </authorList>
    </citation>
    <scope>NUCLEOTIDE SEQUENCE [LARGE SCALE GENOMIC DNA]</scope>
    <source>
        <strain evidence="2">cv. Hass</strain>
    </source>
</reference>
<protein>
    <submittedName>
        <fullName evidence="1">Uncharacterized protein</fullName>
    </submittedName>
</protein>
<dbReference type="EMBL" id="CM056809">
    <property type="protein sequence ID" value="KAJ8650091.1"/>
    <property type="molecule type" value="Genomic_DNA"/>
</dbReference>
<name>A0ACC2MXG6_PERAE</name>